<protein>
    <submittedName>
        <fullName evidence="1">Uncharacterized protein</fullName>
    </submittedName>
</protein>
<sequence>MSRYRWMISCAIAANRTLVEEWKVPTVEVARFIEAELVDDEHQLKNAYTQIVNICIEDDADALVDVDEAMEDPSIDWEAGDYIVEEYDRMERDQEIGDAIVSILTRPGDQLIQ</sequence>
<dbReference type="AlphaFoldDB" id="A0A9W7XW20"/>
<evidence type="ECO:0000313" key="1">
    <source>
        <dbReference type="EMBL" id="KAJ1720065.1"/>
    </source>
</evidence>
<dbReference type="EMBL" id="JANBOJ010000302">
    <property type="protein sequence ID" value="KAJ1720065.1"/>
    <property type="molecule type" value="Genomic_DNA"/>
</dbReference>
<comment type="caution">
    <text evidence="1">The sequence shown here is derived from an EMBL/GenBank/DDBJ whole genome shotgun (WGS) entry which is preliminary data.</text>
</comment>
<dbReference type="Proteomes" id="UP001149813">
    <property type="component" value="Unassembled WGS sequence"/>
</dbReference>
<reference evidence="1" key="1">
    <citation type="submission" date="2022-07" db="EMBL/GenBank/DDBJ databases">
        <title>Phylogenomic reconstructions and comparative analyses of Kickxellomycotina fungi.</title>
        <authorList>
            <person name="Reynolds N.K."/>
            <person name="Stajich J.E."/>
            <person name="Barry K."/>
            <person name="Grigoriev I.V."/>
            <person name="Crous P."/>
            <person name="Smith M.E."/>
        </authorList>
    </citation>
    <scope>NUCLEOTIDE SEQUENCE</scope>
    <source>
        <strain evidence="1">NBRC 32514</strain>
    </source>
</reference>
<proteinExistence type="predicted"/>
<organism evidence="1 2">
    <name type="scientific">Coemansia erecta</name>
    <dbReference type="NCBI Taxonomy" id="147472"/>
    <lineage>
        <taxon>Eukaryota</taxon>
        <taxon>Fungi</taxon>
        <taxon>Fungi incertae sedis</taxon>
        <taxon>Zoopagomycota</taxon>
        <taxon>Kickxellomycotina</taxon>
        <taxon>Kickxellomycetes</taxon>
        <taxon>Kickxellales</taxon>
        <taxon>Kickxellaceae</taxon>
        <taxon>Coemansia</taxon>
    </lineage>
</organism>
<evidence type="ECO:0000313" key="2">
    <source>
        <dbReference type="Proteomes" id="UP001149813"/>
    </source>
</evidence>
<keyword evidence="2" id="KW-1185">Reference proteome</keyword>
<accession>A0A9W7XW20</accession>
<name>A0A9W7XW20_9FUNG</name>
<gene>
    <name evidence="1" type="ORF">LPJ53_005265</name>
</gene>